<dbReference type="EMBL" id="MTYJ01000054">
    <property type="protein sequence ID" value="OQV17948.1"/>
    <property type="molecule type" value="Genomic_DNA"/>
</dbReference>
<name>A0A1W0WRV6_HYPEX</name>
<protein>
    <submittedName>
        <fullName evidence="2">Uncharacterized protein</fullName>
    </submittedName>
</protein>
<evidence type="ECO:0000313" key="3">
    <source>
        <dbReference type="Proteomes" id="UP000192578"/>
    </source>
</evidence>
<feature type="region of interest" description="Disordered" evidence="1">
    <location>
        <begin position="36"/>
        <end position="66"/>
    </location>
</feature>
<comment type="caution">
    <text evidence="2">The sequence shown here is derived from an EMBL/GenBank/DDBJ whole genome shotgun (WGS) entry which is preliminary data.</text>
</comment>
<dbReference type="AlphaFoldDB" id="A0A1W0WRV6"/>
<accession>A0A1W0WRV6</accession>
<gene>
    <name evidence="2" type="ORF">BV898_07891</name>
</gene>
<dbReference type="Proteomes" id="UP000192578">
    <property type="component" value="Unassembled WGS sequence"/>
</dbReference>
<dbReference type="OrthoDB" id="6161911at2759"/>
<sequence>MNSILSIYKPLVLRGVGTKLLVNPGSLSWTQCSVTNGLATKPGDKKSKEPAAGATSTGTSGSGKAKAGKILATDYKVQEYFQYNPFTFYEYEKNMVKDRLKQPSPSVKEGMAEARK</sequence>
<keyword evidence="3" id="KW-1185">Reference proteome</keyword>
<dbReference type="GO" id="GO:0005739">
    <property type="term" value="C:mitochondrion"/>
    <property type="evidence" value="ECO:0007669"/>
    <property type="project" value="InterPro"/>
</dbReference>
<evidence type="ECO:0000256" key="1">
    <source>
        <dbReference type="SAM" id="MobiDB-lite"/>
    </source>
</evidence>
<dbReference type="GO" id="GO:0045271">
    <property type="term" value="C:respiratory chain complex I"/>
    <property type="evidence" value="ECO:0007669"/>
    <property type="project" value="InterPro"/>
</dbReference>
<proteinExistence type="predicted"/>
<dbReference type="InterPro" id="IPR026193">
    <property type="entry name" value="NDUFV3"/>
</dbReference>
<organism evidence="2 3">
    <name type="scientific">Hypsibius exemplaris</name>
    <name type="common">Freshwater tardigrade</name>
    <dbReference type="NCBI Taxonomy" id="2072580"/>
    <lineage>
        <taxon>Eukaryota</taxon>
        <taxon>Metazoa</taxon>
        <taxon>Ecdysozoa</taxon>
        <taxon>Tardigrada</taxon>
        <taxon>Eutardigrada</taxon>
        <taxon>Parachela</taxon>
        <taxon>Hypsibioidea</taxon>
        <taxon>Hypsibiidae</taxon>
        <taxon>Hypsibius</taxon>
    </lineage>
</organism>
<dbReference type="Pfam" id="PF15880">
    <property type="entry name" value="NDUFV3"/>
    <property type="match status" value="1"/>
</dbReference>
<evidence type="ECO:0000313" key="2">
    <source>
        <dbReference type="EMBL" id="OQV17948.1"/>
    </source>
</evidence>
<reference evidence="3" key="1">
    <citation type="submission" date="2017-01" db="EMBL/GenBank/DDBJ databases">
        <title>Comparative genomics of anhydrobiosis in the tardigrade Hypsibius dujardini.</title>
        <authorList>
            <person name="Yoshida Y."/>
            <person name="Koutsovoulos G."/>
            <person name="Laetsch D."/>
            <person name="Stevens L."/>
            <person name="Kumar S."/>
            <person name="Horikawa D."/>
            <person name="Ishino K."/>
            <person name="Komine S."/>
            <person name="Tomita M."/>
            <person name="Blaxter M."/>
            <person name="Arakawa K."/>
        </authorList>
    </citation>
    <scope>NUCLEOTIDE SEQUENCE [LARGE SCALE GENOMIC DNA]</scope>
    <source>
        <strain evidence="3">Z151</strain>
    </source>
</reference>
<feature type="compositionally biased region" description="Low complexity" evidence="1">
    <location>
        <begin position="51"/>
        <end position="66"/>
    </location>
</feature>